<feature type="coiled-coil region" evidence="1">
    <location>
        <begin position="214"/>
        <end position="248"/>
    </location>
</feature>
<accession>A0A7T9DJJ5</accession>
<feature type="compositionally biased region" description="Basic and acidic residues" evidence="2">
    <location>
        <begin position="338"/>
        <end position="349"/>
    </location>
</feature>
<dbReference type="Proteomes" id="UP000596004">
    <property type="component" value="Chromosome"/>
</dbReference>
<evidence type="ECO:0000256" key="2">
    <source>
        <dbReference type="SAM" id="MobiDB-lite"/>
    </source>
</evidence>
<reference evidence="3" key="1">
    <citation type="submission" date="2020-11" db="EMBL/GenBank/DDBJ databases">
        <title>Connecting structure to function with the recovery of over 1000 high-quality activated sludge metagenome-assembled genomes encoding full-length rRNA genes using long-read sequencing.</title>
        <authorList>
            <person name="Singleton C.M."/>
            <person name="Petriglieri F."/>
            <person name="Kristensen J.M."/>
            <person name="Kirkegaard R.H."/>
            <person name="Michaelsen T.Y."/>
            <person name="Andersen M.H."/>
            <person name="Karst S.M."/>
            <person name="Dueholm M.S."/>
            <person name="Nielsen P.H."/>
            <person name="Albertsen M."/>
        </authorList>
    </citation>
    <scope>NUCLEOTIDE SEQUENCE</scope>
    <source>
        <strain evidence="3">Fred_18-Q3-R57-64_BAT3C.431</strain>
    </source>
</reference>
<protein>
    <submittedName>
        <fullName evidence="3">Uncharacterized protein</fullName>
    </submittedName>
</protein>
<gene>
    <name evidence="3" type="ORF">IPJ89_04970</name>
</gene>
<organism evidence="3">
    <name type="scientific">Candidatus Iainarchaeum sp</name>
    <dbReference type="NCBI Taxonomy" id="3101447"/>
    <lineage>
        <taxon>Archaea</taxon>
        <taxon>Candidatus Iainarchaeota</taxon>
        <taxon>Candidatus Iainarchaeia</taxon>
        <taxon>Candidatus Iainarchaeales</taxon>
        <taxon>Candidatus Iainarchaeaceae</taxon>
        <taxon>Candidatus Iainarchaeum</taxon>
    </lineage>
</organism>
<proteinExistence type="predicted"/>
<evidence type="ECO:0000313" key="3">
    <source>
        <dbReference type="EMBL" id="QQR92472.1"/>
    </source>
</evidence>
<dbReference type="EMBL" id="CP064981">
    <property type="protein sequence ID" value="QQR92472.1"/>
    <property type="molecule type" value="Genomic_DNA"/>
</dbReference>
<dbReference type="AlphaFoldDB" id="A0A7T9DJJ5"/>
<sequence length="368" mass="43384">MSNALLLLDQLHEELGKAKALPYIPWQQTNRQALVSRLKEWHAHTKQSRELVQLLIREQIQNPELKEIQVGEVNELLHQNDAVLSRNITFEEEKLKSKKLDLSESITVPTLGSEMDARMHQQWLSLHRLTERMQLVLRKTEHNESNTKELESKLFGLLKTKETELEQLKKERDVLKREKFFGNVTKKSHLEMEQEMQGLMHDFAIERHVVGDHLEQSRKKLEEYSANHAQMENKIKKLEHLVHELTKKHVEIQGILKTERDFARKVALDLESETATLRATYAKELLNLEENKHRIKREEREKLESKLQEMESQTKSQRAHIAELEALVREKERQVARLAEKLPREKEEATAPEQLPNPFTKRKKNSTF</sequence>
<feature type="region of interest" description="Disordered" evidence="2">
    <location>
        <begin position="338"/>
        <end position="368"/>
    </location>
</feature>
<keyword evidence="1" id="KW-0175">Coiled coil</keyword>
<name>A0A7T9DJJ5_9ARCH</name>
<evidence type="ECO:0000256" key="1">
    <source>
        <dbReference type="SAM" id="Coils"/>
    </source>
</evidence>